<evidence type="ECO:0000313" key="2">
    <source>
        <dbReference type="EMBL" id="MBB3674886.1"/>
    </source>
</evidence>
<dbReference type="RefSeq" id="WP_110550783.1">
    <property type="nucleotide sequence ID" value="NZ_JACIBU010000001.1"/>
</dbReference>
<evidence type="ECO:0000313" key="3">
    <source>
        <dbReference type="EMBL" id="PZA22922.1"/>
    </source>
</evidence>
<keyword evidence="4" id="KW-1185">Reference proteome</keyword>
<evidence type="ECO:0000313" key="5">
    <source>
        <dbReference type="Proteomes" id="UP000580718"/>
    </source>
</evidence>
<organism evidence="3 4">
    <name type="scientific">Modestobacter versicolor</name>
    <dbReference type="NCBI Taxonomy" id="429133"/>
    <lineage>
        <taxon>Bacteria</taxon>
        <taxon>Bacillati</taxon>
        <taxon>Actinomycetota</taxon>
        <taxon>Actinomycetes</taxon>
        <taxon>Geodermatophilales</taxon>
        <taxon>Geodermatophilaceae</taxon>
        <taxon>Modestobacter</taxon>
    </lineage>
</organism>
<dbReference type="OrthoDB" id="3478723at2"/>
<dbReference type="AlphaFoldDB" id="A0A323VDI3"/>
<name>A0A323VDI3_9ACTN</name>
<feature type="compositionally biased region" description="Acidic residues" evidence="1">
    <location>
        <begin position="53"/>
        <end position="63"/>
    </location>
</feature>
<reference evidence="2 5" key="2">
    <citation type="submission" date="2020-08" db="EMBL/GenBank/DDBJ databases">
        <title>Sequencing the genomes of 1000 actinobacteria strains.</title>
        <authorList>
            <person name="Klenk H.-P."/>
        </authorList>
    </citation>
    <scope>NUCLEOTIDE SEQUENCE [LARGE SCALE GENOMIC DNA]</scope>
    <source>
        <strain evidence="2 5">DSM 16678</strain>
    </source>
</reference>
<dbReference type="EMBL" id="QKNV01000016">
    <property type="protein sequence ID" value="PZA22922.1"/>
    <property type="molecule type" value="Genomic_DNA"/>
</dbReference>
<feature type="compositionally biased region" description="Low complexity" evidence="1">
    <location>
        <begin position="30"/>
        <end position="41"/>
    </location>
</feature>
<feature type="region of interest" description="Disordered" evidence="1">
    <location>
        <begin position="1"/>
        <end position="179"/>
    </location>
</feature>
<gene>
    <name evidence="3" type="ORF">DMO24_02575</name>
    <name evidence="2" type="ORF">FHX36_000621</name>
</gene>
<feature type="compositionally biased region" description="Polar residues" evidence="1">
    <location>
        <begin position="86"/>
        <end position="96"/>
    </location>
</feature>
<protein>
    <recommendedName>
        <fullName evidence="6">DUF5709 domain-containing protein</fullName>
    </recommendedName>
</protein>
<evidence type="ECO:0008006" key="6">
    <source>
        <dbReference type="Google" id="ProtNLM"/>
    </source>
</evidence>
<feature type="compositionally biased region" description="Basic and acidic residues" evidence="1">
    <location>
        <begin position="169"/>
        <end position="179"/>
    </location>
</feature>
<sequence length="179" mass="18813">MTEAHELDTDQAARDSALNDAEFPDDERGLTGTTDADTSGGDPAGQTARDISYEDDGVPDIADDDHPTESMAEDPEFAPVPGERSGASTDFGTTAREQSEGESLSGRLDREVPDTGLDPTDDVRAAETHDRTVPQLSQDGLSDQADSFTDSVSDDVIASGDEPTGGEGPEERAMHLTDG</sequence>
<proteinExistence type="predicted"/>
<evidence type="ECO:0000256" key="1">
    <source>
        <dbReference type="SAM" id="MobiDB-lite"/>
    </source>
</evidence>
<feature type="compositionally biased region" description="Basic and acidic residues" evidence="1">
    <location>
        <begin position="1"/>
        <end position="13"/>
    </location>
</feature>
<feature type="compositionally biased region" description="Basic and acidic residues" evidence="1">
    <location>
        <begin position="121"/>
        <end position="132"/>
    </location>
</feature>
<dbReference type="EMBL" id="JACIBU010000001">
    <property type="protein sequence ID" value="MBB3674886.1"/>
    <property type="molecule type" value="Genomic_DNA"/>
</dbReference>
<reference evidence="3 4" key="1">
    <citation type="submission" date="2018-06" db="EMBL/GenBank/DDBJ databases">
        <title>Draft genome sequence of Modestobacter versicolor CP153-2.</title>
        <authorList>
            <person name="Gundlapally S.R."/>
        </authorList>
    </citation>
    <scope>NUCLEOTIDE SEQUENCE [LARGE SCALE GENOMIC DNA]</scope>
    <source>
        <strain evidence="3 4">CP153-2</strain>
    </source>
</reference>
<comment type="caution">
    <text evidence="3">The sequence shown here is derived from an EMBL/GenBank/DDBJ whole genome shotgun (WGS) entry which is preliminary data.</text>
</comment>
<dbReference type="Proteomes" id="UP000580718">
    <property type="component" value="Unassembled WGS sequence"/>
</dbReference>
<feature type="compositionally biased region" description="Polar residues" evidence="1">
    <location>
        <begin position="134"/>
        <end position="151"/>
    </location>
</feature>
<evidence type="ECO:0000313" key="4">
    <source>
        <dbReference type="Proteomes" id="UP000247602"/>
    </source>
</evidence>
<dbReference type="Proteomes" id="UP000247602">
    <property type="component" value="Unassembled WGS sequence"/>
</dbReference>
<accession>A0A323VDI3</accession>